<feature type="domain" description="RNase H type-1" evidence="1">
    <location>
        <begin position="49"/>
        <end position="180"/>
    </location>
</feature>
<name>A0ABD2WBI3_9HYME</name>
<evidence type="ECO:0000259" key="1">
    <source>
        <dbReference type="PROSITE" id="PS50879"/>
    </source>
</evidence>
<dbReference type="Gene3D" id="3.30.420.10">
    <property type="entry name" value="Ribonuclease H-like superfamily/Ribonuclease H"/>
    <property type="match status" value="1"/>
</dbReference>
<dbReference type="SUPFAM" id="SSF53098">
    <property type="entry name" value="Ribonuclease H-like"/>
    <property type="match status" value="1"/>
</dbReference>
<reference evidence="2 3" key="1">
    <citation type="journal article" date="2024" name="bioRxiv">
        <title>A reference genome for Trichogramma kaykai: A tiny desert-dwelling parasitoid wasp with competing sex-ratio distorters.</title>
        <authorList>
            <person name="Culotta J."/>
            <person name="Lindsey A.R."/>
        </authorList>
    </citation>
    <scope>NUCLEOTIDE SEQUENCE [LARGE SCALE GENOMIC DNA]</scope>
    <source>
        <strain evidence="2 3">KSX58</strain>
    </source>
</reference>
<evidence type="ECO:0000313" key="2">
    <source>
        <dbReference type="EMBL" id="KAL3390256.1"/>
    </source>
</evidence>
<dbReference type="PROSITE" id="PS50879">
    <property type="entry name" value="RNASE_H_1"/>
    <property type="match status" value="1"/>
</dbReference>
<dbReference type="EMBL" id="JBJJXI010000120">
    <property type="protein sequence ID" value="KAL3390256.1"/>
    <property type="molecule type" value="Genomic_DNA"/>
</dbReference>
<gene>
    <name evidence="2" type="ORF">TKK_014800</name>
</gene>
<proteinExistence type="predicted"/>
<dbReference type="Pfam" id="PF00075">
    <property type="entry name" value="RNase_H"/>
    <property type="match status" value="1"/>
</dbReference>
<organism evidence="2 3">
    <name type="scientific">Trichogramma kaykai</name>
    <dbReference type="NCBI Taxonomy" id="54128"/>
    <lineage>
        <taxon>Eukaryota</taxon>
        <taxon>Metazoa</taxon>
        <taxon>Ecdysozoa</taxon>
        <taxon>Arthropoda</taxon>
        <taxon>Hexapoda</taxon>
        <taxon>Insecta</taxon>
        <taxon>Pterygota</taxon>
        <taxon>Neoptera</taxon>
        <taxon>Endopterygota</taxon>
        <taxon>Hymenoptera</taxon>
        <taxon>Apocrita</taxon>
        <taxon>Proctotrupomorpha</taxon>
        <taxon>Chalcidoidea</taxon>
        <taxon>Trichogrammatidae</taxon>
        <taxon>Trichogramma</taxon>
    </lineage>
</organism>
<sequence length="339" mass="37826">MKSRILITSVFCRGLDKDDLATMIQRIIRGRINNVTQVIVCAARRGQHRAPSMYRARKGAASVGYGIFCPATGYRSAGSLSPQCSIFTAECCAIKEALTYIESLDNKKFVIVSDSLSATISIQSPGAGRKVSALILDIKERLASYANNNLDKKVSLLWIPSHMGIVGNEVVDAVAKEATKNQPPDPAFIPSSDLSESFALEAKNNSNIKNMVESRERGKQYFEEFYSTCSTPWFSNVKIPRRHIVMINRMRANHTCLAESLERKNIISDAGCRCGCDKETLNHILWDCRLYQTQRKVLLERLKRIGLFSPLKVEHLIARPNIEACTMLCDFFIGLGVLV</sequence>
<evidence type="ECO:0000313" key="3">
    <source>
        <dbReference type="Proteomes" id="UP001627154"/>
    </source>
</evidence>
<keyword evidence="3" id="KW-1185">Reference proteome</keyword>
<dbReference type="InterPro" id="IPR002156">
    <property type="entry name" value="RNaseH_domain"/>
</dbReference>
<accession>A0ABD2WBI3</accession>
<dbReference type="InterPro" id="IPR012337">
    <property type="entry name" value="RNaseH-like_sf"/>
</dbReference>
<dbReference type="CDD" id="cd09276">
    <property type="entry name" value="Rnase_HI_RT_non_LTR"/>
    <property type="match status" value="1"/>
</dbReference>
<protein>
    <recommendedName>
        <fullName evidence="1">RNase H type-1 domain-containing protein</fullName>
    </recommendedName>
</protein>
<dbReference type="Proteomes" id="UP001627154">
    <property type="component" value="Unassembled WGS sequence"/>
</dbReference>
<dbReference type="InterPro" id="IPR036397">
    <property type="entry name" value="RNaseH_sf"/>
</dbReference>
<comment type="caution">
    <text evidence="2">The sequence shown here is derived from an EMBL/GenBank/DDBJ whole genome shotgun (WGS) entry which is preliminary data.</text>
</comment>
<dbReference type="AlphaFoldDB" id="A0ABD2WBI3"/>